<evidence type="ECO:0000313" key="17">
    <source>
        <dbReference type="EMBL" id="EGG02682.1"/>
    </source>
</evidence>
<keyword evidence="8 15" id="KW-1133">Transmembrane helix</keyword>
<feature type="transmembrane region" description="Helical" evidence="15">
    <location>
        <begin position="367"/>
        <end position="388"/>
    </location>
</feature>
<dbReference type="Pfam" id="PF08030">
    <property type="entry name" value="NAD_binding_6"/>
    <property type="match status" value="1"/>
</dbReference>
<evidence type="ECO:0000256" key="12">
    <source>
        <dbReference type="ARBA" id="ARBA00023180"/>
    </source>
</evidence>
<evidence type="ECO:0000256" key="13">
    <source>
        <dbReference type="ARBA" id="ARBA00048483"/>
    </source>
</evidence>
<evidence type="ECO:0000256" key="5">
    <source>
        <dbReference type="ARBA" id="ARBA00022475"/>
    </source>
</evidence>
<dbReference type="GO" id="GO:0005886">
    <property type="term" value="C:plasma membrane"/>
    <property type="evidence" value="ECO:0007669"/>
    <property type="project" value="UniProtKB-SubCell"/>
</dbReference>
<proteinExistence type="inferred from homology"/>
<dbReference type="InterPro" id="IPR017938">
    <property type="entry name" value="Riboflavin_synthase-like_b-brl"/>
</dbReference>
<feature type="transmembrane region" description="Helical" evidence="15">
    <location>
        <begin position="285"/>
        <end position="305"/>
    </location>
</feature>
<dbReference type="GO" id="GO:0015677">
    <property type="term" value="P:copper ion import"/>
    <property type="evidence" value="ECO:0007669"/>
    <property type="project" value="TreeGrafter"/>
</dbReference>
<evidence type="ECO:0000256" key="1">
    <source>
        <dbReference type="ARBA" id="ARBA00004651"/>
    </source>
</evidence>
<evidence type="ECO:0000256" key="7">
    <source>
        <dbReference type="ARBA" id="ARBA00022982"/>
    </source>
</evidence>
<dbReference type="PANTHER" id="PTHR32361:SF9">
    <property type="entry name" value="FERRIC REDUCTASE TRANSMEMBRANE COMPONENT 3-RELATED"/>
    <property type="match status" value="1"/>
</dbReference>
<dbReference type="InterPro" id="IPR013121">
    <property type="entry name" value="Fe_red_NAD-bd_6"/>
</dbReference>
<feature type="domain" description="FAD-binding FR-type" evidence="16">
    <location>
        <begin position="521"/>
        <end position="648"/>
    </location>
</feature>
<evidence type="ECO:0000256" key="8">
    <source>
        <dbReference type="ARBA" id="ARBA00022989"/>
    </source>
</evidence>
<dbReference type="PANTHER" id="PTHR32361">
    <property type="entry name" value="FERRIC/CUPRIC REDUCTASE TRANSMEMBRANE COMPONENT"/>
    <property type="match status" value="1"/>
</dbReference>
<accession>F4RY83</accession>
<feature type="region of interest" description="Disordered" evidence="14">
    <location>
        <begin position="732"/>
        <end position="752"/>
    </location>
</feature>
<dbReference type="Pfam" id="PF08022">
    <property type="entry name" value="FAD_binding_8"/>
    <property type="match status" value="1"/>
</dbReference>
<sequence>MSATVATVAYIPPHATASPSTFTDRPTNVNYGTSTAQPVPYLDAHVLSPPSWRYAYIFWIVISVVFVLWTVSHQLTKYATLHTKPQPTQARTSILTRFFRSILIRRLIPTSATSDQRSRWYASTLLTFGQLLTLLAFSGIILAVSLVGFDYISPTTCTWGGPCAVQVFHQGPPKSTYTPLRLRRRHQNPSSPPLPQPAEKFLKIPQPEKYSYHDHQDSYFGDEKDHGIEKPFQPQDQLAFRRLLPRASALSLNPGGWAPFNDPLLAAPNYDIARNMWTISSRFGLIAYALLPFVVTLGLKAWPFNIFATPWLTNYGFDKSAVIHRWIGRLIWIWSTIHTITFSIQLTRDYNPYGRMILTDVWQYYRFNWGVVAYIALTFIVGLSFNPFRDRYYELFYCSHVILSILCLVGCIVHYEPLWAWSVIALGLWGSERAVRLLIWFWVNGLFSAKLGPRHFWAAQPAHPTQLTLQNPTNQSSPRISLFAYGFGDLEPTPAPYSNNYHPESPRQMSFNSSNPPQFQSGLQPKTPTSYIQIPPGFALAQVLPGETVRLTLNPIQSKMSWNVGQYVLVCLPTLGWWQTHPYTISNSYTLSKAEEKPEMVLIVRARGGLTRRLYDQLISAPTGKSSETNGVLMRCQISQPFGSSSRIGWIGFENVIVICGGSGISFGIGLLEELCASLSGVGPVSKIRRIRFVWILRDHAHLSWVAPALRRCLLMVTPDQVRVDLYVSSSNSKSIQNSNPTEDQSNKKQQVHEKGMFDVGEDDDRFLLVPPNVPFGQHSDISPRSSGELSITDRASSPTPSSREDLTEFEGERQVRSAFDEMISENVKSIGKQRRRNTISKRHQNLNPNENDRSESRVGLIKKEDPHQHQHKRIIGIENGGFDINEIERLDIEDLSEIVRVGKVDLREILGMEISRSVGKSIVACCGPSRLSGIVRGLVADRVKDGNQVEVYTEDFSY</sequence>
<comment type="catalytic activity">
    <reaction evidence="13">
        <text>2 a Fe(II)-siderophore + NADP(+) + H(+) = 2 a Fe(III)-siderophore + NADPH</text>
        <dbReference type="Rhea" id="RHEA:28795"/>
        <dbReference type="Rhea" id="RHEA-COMP:11342"/>
        <dbReference type="Rhea" id="RHEA-COMP:11344"/>
        <dbReference type="ChEBI" id="CHEBI:15378"/>
        <dbReference type="ChEBI" id="CHEBI:29033"/>
        <dbReference type="ChEBI" id="CHEBI:29034"/>
        <dbReference type="ChEBI" id="CHEBI:57783"/>
        <dbReference type="ChEBI" id="CHEBI:58349"/>
        <dbReference type="EC" id="1.16.1.9"/>
    </reaction>
</comment>
<feature type="transmembrane region" description="Helical" evidence="15">
    <location>
        <begin position="125"/>
        <end position="149"/>
    </location>
</feature>
<keyword evidence="9" id="KW-0560">Oxidoreductase</keyword>
<feature type="transmembrane region" description="Helical" evidence="15">
    <location>
        <begin position="395"/>
        <end position="415"/>
    </location>
</feature>
<dbReference type="KEGG" id="mlr:MELLADRAFT_78754"/>
<dbReference type="InterPro" id="IPR039261">
    <property type="entry name" value="FNR_nucleotide-bd"/>
</dbReference>
<keyword evidence="10" id="KW-0406">Ion transport</keyword>
<evidence type="ECO:0000313" key="18">
    <source>
        <dbReference type="Proteomes" id="UP000001072"/>
    </source>
</evidence>
<evidence type="ECO:0000256" key="3">
    <source>
        <dbReference type="ARBA" id="ARBA00012668"/>
    </source>
</evidence>
<dbReference type="PROSITE" id="PS51384">
    <property type="entry name" value="FAD_FR"/>
    <property type="match status" value="1"/>
</dbReference>
<dbReference type="OrthoDB" id="10006946at2759"/>
<dbReference type="EC" id="1.16.1.9" evidence="3"/>
<protein>
    <recommendedName>
        <fullName evidence="3">ferric-chelate reductase (NADPH)</fullName>
        <ecNumber evidence="3">1.16.1.9</ecNumber>
    </recommendedName>
</protein>
<dbReference type="CDD" id="cd06186">
    <property type="entry name" value="NOX_Duox_like_FAD_NADP"/>
    <property type="match status" value="1"/>
</dbReference>
<feature type="region of interest" description="Disordered" evidence="14">
    <location>
        <begin position="830"/>
        <end position="857"/>
    </location>
</feature>
<evidence type="ECO:0000259" key="16">
    <source>
        <dbReference type="PROSITE" id="PS51384"/>
    </source>
</evidence>
<dbReference type="Proteomes" id="UP000001072">
    <property type="component" value="Unassembled WGS sequence"/>
</dbReference>
<organism evidence="18">
    <name type="scientific">Melampsora larici-populina (strain 98AG31 / pathotype 3-4-7)</name>
    <name type="common">Poplar leaf rust fungus</name>
    <dbReference type="NCBI Taxonomy" id="747676"/>
    <lineage>
        <taxon>Eukaryota</taxon>
        <taxon>Fungi</taxon>
        <taxon>Dikarya</taxon>
        <taxon>Basidiomycota</taxon>
        <taxon>Pucciniomycotina</taxon>
        <taxon>Pucciniomycetes</taxon>
        <taxon>Pucciniales</taxon>
        <taxon>Melampsoraceae</taxon>
        <taxon>Melampsora</taxon>
    </lineage>
</organism>
<evidence type="ECO:0000256" key="2">
    <source>
        <dbReference type="ARBA" id="ARBA00006278"/>
    </source>
</evidence>
<evidence type="ECO:0000256" key="10">
    <source>
        <dbReference type="ARBA" id="ARBA00023065"/>
    </source>
</evidence>
<dbReference type="SFLD" id="SFLDS00052">
    <property type="entry name" value="Ferric_Reductase_Domain"/>
    <property type="match status" value="2"/>
</dbReference>
<dbReference type="AlphaFoldDB" id="F4RY83"/>
<comment type="similarity">
    <text evidence="2">Belongs to the ferric reductase (FRE) family.</text>
</comment>
<dbReference type="GO" id="GO:0006879">
    <property type="term" value="P:intracellular iron ion homeostasis"/>
    <property type="evidence" value="ECO:0007669"/>
    <property type="project" value="TreeGrafter"/>
</dbReference>
<dbReference type="VEuPathDB" id="FungiDB:MELLADRAFT_78754"/>
<dbReference type="InterPro" id="IPR013112">
    <property type="entry name" value="FAD-bd_8"/>
</dbReference>
<dbReference type="Pfam" id="PF01794">
    <property type="entry name" value="Ferric_reduct"/>
    <property type="match status" value="1"/>
</dbReference>
<feature type="region of interest" description="Disordered" evidence="14">
    <location>
        <begin position="505"/>
        <end position="526"/>
    </location>
</feature>
<keyword evidence="18" id="KW-1185">Reference proteome</keyword>
<evidence type="ECO:0000256" key="9">
    <source>
        <dbReference type="ARBA" id="ARBA00023002"/>
    </source>
</evidence>
<evidence type="ECO:0000256" key="11">
    <source>
        <dbReference type="ARBA" id="ARBA00023136"/>
    </source>
</evidence>
<dbReference type="GeneID" id="18933162"/>
<reference evidence="18" key="1">
    <citation type="journal article" date="2011" name="Proc. Natl. Acad. Sci. U.S.A.">
        <title>Obligate biotrophy features unraveled by the genomic analysis of rust fungi.</title>
        <authorList>
            <person name="Duplessis S."/>
            <person name="Cuomo C.A."/>
            <person name="Lin Y.-C."/>
            <person name="Aerts A."/>
            <person name="Tisserant E."/>
            <person name="Veneault-Fourrey C."/>
            <person name="Joly D.L."/>
            <person name="Hacquard S."/>
            <person name="Amselem J."/>
            <person name="Cantarel B.L."/>
            <person name="Chiu R."/>
            <person name="Coutinho P.M."/>
            <person name="Feau N."/>
            <person name="Field M."/>
            <person name="Frey P."/>
            <person name="Gelhaye E."/>
            <person name="Goldberg J."/>
            <person name="Grabherr M.G."/>
            <person name="Kodira C.D."/>
            <person name="Kohler A."/>
            <person name="Kuees U."/>
            <person name="Lindquist E.A."/>
            <person name="Lucas S.M."/>
            <person name="Mago R."/>
            <person name="Mauceli E."/>
            <person name="Morin E."/>
            <person name="Murat C."/>
            <person name="Pangilinan J.L."/>
            <person name="Park R."/>
            <person name="Pearson M."/>
            <person name="Quesneville H."/>
            <person name="Rouhier N."/>
            <person name="Sakthikumar S."/>
            <person name="Salamov A.A."/>
            <person name="Schmutz J."/>
            <person name="Selles B."/>
            <person name="Shapiro H."/>
            <person name="Tanguay P."/>
            <person name="Tuskan G.A."/>
            <person name="Henrissat B."/>
            <person name="Van de Peer Y."/>
            <person name="Rouze P."/>
            <person name="Ellis J.G."/>
            <person name="Dodds P.N."/>
            <person name="Schein J.E."/>
            <person name="Zhong S."/>
            <person name="Hamelin R.C."/>
            <person name="Grigoriev I.V."/>
            <person name="Szabo L.J."/>
            <person name="Martin F."/>
        </authorList>
    </citation>
    <scope>NUCLEOTIDE SEQUENCE [LARGE SCALE GENOMIC DNA]</scope>
    <source>
        <strain evidence="18">98AG31 / pathotype 3-4-7</strain>
    </source>
</reference>
<keyword evidence="6 15" id="KW-0812">Transmembrane</keyword>
<feature type="compositionally biased region" description="Polar residues" evidence="14">
    <location>
        <begin position="780"/>
        <end position="802"/>
    </location>
</feature>
<gene>
    <name evidence="17" type="ORF">MELLADRAFT_78754</name>
</gene>
<dbReference type="GO" id="GO:0006826">
    <property type="term" value="P:iron ion transport"/>
    <property type="evidence" value="ECO:0007669"/>
    <property type="project" value="UniProtKB-ARBA"/>
</dbReference>
<dbReference type="InterPro" id="IPR013130">
    <property type="entry name" value="Fe3_Rdtase_TM_dom"/>
</dbReference>
<name>F4RY83_MELLP</name>
<evidence type="ECO:0000256" key="4">
    <source>
        <dbReference type="ARBA" id="ARBA00022448"/>
    </source>
</evidence>
<keyword evidence="11 15" id="KW-0472">Membrane</keyword>
<dbReference type="HOGENOM" id="CLU_009442_0_0_1"/>
<feature type="region of interest" description="Disordered" evidence="14">
    <location>
        <begin position="769"/>
        <end position="811"/>
    </location>
</feature>
<keyword evidence="12" id="KW-0325">Glycoprotein</keyword>
<dbReference type="EMBL" id="GL883129">
    <property type="protein sequence ID" value="EGG02682.1"/>
    <property type="molecule type" value="Genomic_DNA"/>
</dbReference>
<feature type="compositionally biased region" description="Basic residues" evidence="14">
    <location>
        <begin position="832"/>
        <end position="845"/>
    </location>
</feature>
<dbReference type="RefSeq" id="XP_007414084.1">
    <property type="nucleotide sequence ID" value="XM_007414022.1"/>
</dbReference>
<evidence type="ECO:0000256" key="6">
    <source>
        <dbReference type="ARBA" id="ARBA00022692"/>
    </source>
</evidence>
<comment type="subcellular location">
    <subcellularLocation>
        <location evidence="1">Cell membrane</location>
        <topology evidence="1">Multi-pass membrane protein</topology>
    </subcellularLocation>
</comment>
<evidence type="ECO:0000256" key="14">
    <source>
        <dbReference type="SAM" id="MobiDB-lite"/>
    </source>
</evidence>
<keyword evidence="7" id="KW-0249">Electron transport</keyword>
<dbReference type="InterPro" id="IPR051410">
    <property type="entry name" value="Ferric/Cupric_Reductase"/>
</dbReference>
<dbReference type="eggNOG" id="KOG0039">
    <property type="taxonomic scope" value="Eukaryota"/>
</dbReference>
<evidence type="ECO:0000256" key="15">
    <source>
        <dbReference type="SAM" id="Phobius"/>
    </source>
</evidence>
<keyword evidence="5" id="KW-1003">Cell membrane</keyword>
<feature type="transmembrane region" description="Helical" evidence="15">
    <location>
        <begin position="54"/>
        <end position="71"/>
    </location>
</feature>
<keyword evidence="4" id="KW-0813">Transport</keyword>
<dbReference type="GO" id="GO:0052851">
    <property type="term" value="F:ferric-chelate reductase (NADPH) activity"/>
    <property type="evidence" value="ECO:0007669"/>
    <property type="project" value="UniProtKB-EC"/>
</dbReference>
<dbReference type="Gene3D" id="3.40.50.80">
    <property type="entry name" value="Nucleotide-binding domain of ferredoxin-NADP reductase (FNR) module"/>
    <property type="match status" value="1"/>
</dbReference>
<dbReference type="InterPro" id="IPR017927">
    <property type="entry name" value="FAD-bd_FR_type"/>
</dbReference>
<dbReference type="SUPFAM" id="SSF63380">
    <property type="entry name" value="Riboflavin synthase domain-like"/>
    <property type="match status" value="1"/>
</dbReference>
<dbReference type="InParanoid" id="F4RY83"/>